<dbReference type="EMBL" id="CABVQH010000004">
    <property type="protein sequence ID" value="VWC62332.1"/>
    <property type="molecule type" value="Genomic_DNA"/>
</dbReference>
<dbReference type="Proteomes" id="UP000494260">
    <property type="component" value="Unassembled WGS sequence"/>
</dbReference>
<feature type="compositionally biased region" description="Basic and acidic residues" evidence="1">
    <location>
        <begin position="13"/>
        <end position="24"/>
    </location>
</feature>
<protein>
    <submittedName>
        <fullName evidence="2">Uncharacterized protein</fullName>
    </submittedName>
</protein>
<feature type="region of interest" description="Disordered" evidence="1">
    <location>
        <begin position="125"/>
        <end position="149"/>
    </location>
</feature>
<reference evidence="2 3" key="1">
    <citation type="submission" date="2019-09" db="EMBL/GenBank/DDBJ databases">
        <authorList>
            <person name="Depoorter E."/>
        </authorList>
    </citation>
    <scope>NUCLEOTIDE SEQUENCE [LARGE SCALE GENOMIC DNA]</scope>
    <source>
        <strain evidence="2">R-18109</strain>
    </source>
</reference>
<gene>
    <name evidence="2" type="ORF">BLA18109_01772</name>
</gene>
<evidence type="ECO:0000256" key="1">
    <source>
        <dbReference type="SAM" id="MobiDB-lite"/>
    </source>
</evidence>
<sequence length="181" mass="19985">MRRRPASRRRRDPRWQRGNARDAGDDFDALMATVSPLEAHTSFNSGPDAPDSPRSLDEVAKYCGGMVAANCHPIEHDLDRIVADRNNVTTERTLRIAYPDAALRAMGYTLPGDVSHPFDATSISRHSPCRRLPSRRPASKPVTHAGKLPHPYRPAIAEASCSRSHFSPTATSCCLCQIRLT</sequence>
<evidence type="ECO:0000313" key="3">
    <source>
        <dbReference type="Proteomes" id="UP000494260"/>
    </source>
</evidence>
<dbReference type="AlphaFoldDB" id="A0A6P2TNY8"/>
<feature type="compositionally biased region" description="Basic residues" evidence="1">
    <location>
        <begin position="127"/>
        <end position="138"/>
    </location>
</feature>
<proteinExistence type="predicted"/>
<name>A0A6P2TNY8_BURL3</name>
<feature type="region of interest" description="Disordered" evidence="1">
    <location>
        <begin position="1"/>
        <end position="26"/>
    </location>
</feature>
<feature type="compositionally biased region" description="Basic residues" evidence="1">
    <location>
        <begin position="1"/>
        <end position="12"/>
    </location>
</feature>
<organism evidence="2 3">
    <name type="scientific">Burkholderia lata (strain ATCC 17760 / DSM 23089 / LMG 22485 / NCIMB 9086 / R18194 / 383)</name>
    <dbReference type="NCBI Taxonomy" id="482957"/>
    <lineage>
        <taxon>Bacteria</taxon>
        <taxon>Pseudomonadati</taxon>
        <taxon>Pseudomonadota</taxon>
        <taxon>Betaproteobacteria</taxon>
        <taxon>Burkholderiales</taxon>
        <taxon>Burkholderiaceae</taxon>
        <taxon>Burkholderia</taxon>
        <taxon>Burkholderia cepacia complex</taxon>
    </lineage>
</organism>
<evidence type="ECO:0000313" key="2">
    <source>
        <dbReference type="EMBL" id="VWC62332.1"/>
    </source>
</evidence>
<accession>A0A6P2TNY8</accession>